<comment type="pathway">
    <text evidence="1">Amino-acid biosynthesis; L-cysteine biosynthesis; L-cysteine from L-serine: step 1/2.</text>
</comment>
<evidence type="ECO:0000256" key="3">
    <source>
        <dbReference type="ARBA" id="ARBA00013266"/>
    </source>
</evidence>
<dbReference type="InterPro" id="IPR001451">
    <property type="entry name" value="Hexapep"/>
</dbReference>
<dbReference type="SMART" id="SM00971">
    <property type="entry name" value="SATase_N"/>
    <property type="match status" value="1"/>
</dbReference>
<feature type="region of interest" description="Disordered" evidence="10">
    <location>
        <begin position="1"/>
        <end position="20"/>
    </location>
</feature>
<evidence type="ECO:0000256" key="1">
    <source>
        <dbReference type="ARBA" id="ARBA00004876"/>
    </source>
</evidence>
<keyword evidence="6 12" id="KW-0808">Transferase</keyword>
<keyword evidence="5" id="KW-0028">Amino-acid biosynthesis</keyword>
<name>A0A934S2Z3_9BACT</name>
<dbReference type="InterPro" id="IPR011004">
    <property type="entry name" value="Trimer_LpxA-like_sf"/>
</dbReference>
<proteinExistence type="inferred from homology"/>
<organism evidence="12 13">
    <name type="scientific">Luteolibacter pohnpeiensis</name>
    <dbReference type="NCBI Taxonomy" id="454153"/>
    <lineage>
        <taxon>Bacteria</taxon>
        <taxon>Pseudomonadati</taxon>
        <taxon>Verrucomicrobiota</taxon>
        <taxon>Verrucomicrobiia</taxon>
        <taxon>Verrucomicrobiales</taxon>
        <taxon>Verrucomicrobiaceae</taxon>
        <taxon>Luteolibacter</taxon>
    </lineage>
</organism>
<dbReference type="PANTHER" id="PTHR42811">
    <property type="entry name" value="SERINE ACETYLTRANSFERASE"/>
    <property type="match status" value="1"/>
</dbReference>
<dbReference type="RefSeq" id="WP_200267766.1">
    <property type="nucleotide sequence ID" value="NZ_JAENIJ010000004.1"/>
</dbReference>
<accession>A0A934S2Z3</accession>
<comment type="similarity">
    <text evidence="2">Belongs to the transferase hexapeptide repeat family.</text>
</comment>
<gene>
    <name evidence="12" type="primary">cysE</name>
    <name evidence="12" type="ORF">JIN85_03680</name>
</gene>
<dbReference type="EC" id="2.3.1.30" evidence="3"/>
<comment type="catalytic activity">
    <reaction evidence="9">
        <text>L-serine + acetyl-CoA = O-acetyl-L-serine + CoA</text>
        <dbReference type="Rhea" id="RHEA:24560"/>
        <dbReference type="ChEBI" id="CHEBI:33384"/>
        <dbReference type="ChEBI" id="CHEBI:57287"/>
        <dbReference type="ChEBI" id="CHEBI:57288"/>
        <dbReference type="ChEBI" id="CHEBI:58340"/>
        <dbReference type="EC" id="2.3.1.30"/>
    </reaction>
</comment>
<dbReference type="Proteomes" id="UP000603141">
    <property type="component" value="Unassembled WGS sequence"/>
</dbReference>
<evidence type="ECO:0000256" key="8">
    <source>
        <dbReference type="ARBA" id="ARBA00023315"/>
    </source>
</evidence>
<protein>
    <recommendedName>
        <fullName evidence="4">Serine acetyltransferase</fullName>
        <ecNumber evidence="3">2.3.1.30</ecNumber>
    </recommendedName>
</protein>
<dbReference type="NCBIfam" id="TIGR01172">
    <property type="entry name" value="cysE"/>
    <property type="match status" value="1"/>
</dbReference>
<dbReference type="AlphaFoldDB" id="A0A934S2Z3"/>
<dbReference type="InterPro" id="IPR018357">
    <property type="entry name" value="Hexapep_transf_CS"/>
</dbReference>
<keyword evidence="8 12" id="KW-0012">Acyltransferase</keyword>
<dbReference type="PROSITE" id="PS00101">
    <property type="entry name" value="HEXAPEP_TRANSFERASES"/>
    <property type="match status" value="1"/>
</dbReference>
<evidence type="ECO:0000256" key="9">
    <source>
        <dbReference type="ARBA" id="ARBA00049486"/>
    </source>
</evidence>
<evidence type="ECO:0000256" key="10">
    <source>
        <dbReference type="SAM" id="MobiDB-lite"/>
    </source>
</evidence>
<dbReference type="FunFam" id="2.160.10.10:FF:000002">
    <property type="entry name" value="Serine acetyltransferase"/>
    <property type="match status" value="1"/>
</dbReference>
<dbReference type="Pfam" id="PF00132">
    <property type="entry name" value="Hexapep"/>
    <property type="match status" value="1"/>
</dbReference>
<dbReference type="GO" id="GO:0009001">
    <property type="term" value="F:serine O-acetyltransferase activity"/>
    <property type="evidence" value="ECO:0007669"/>
    <property type="project" value="UniProtKB-EC"/>
</dbReference>
<dbReference type="InterPro" id="IPR042122">
    <property type="entry name" value="Ser_AcTrfase_N_sf"/>
</dbReference>
<dbReference type="CDD" id="cd03354">
    <property type="entry name" value="LbH_SAT"/>
    <property type="match status" value="1"/>
</dbReference>
<evidence type="ECO:0000259" key="11">
    <source>
        <dbReference type="SMART" id="SM00971"/>
    </source>
</evidence>
<dbReference type="InterPro" id="IPR045304">
    <property type="entry name" value="LbH_SAT"/>
</dbReference>
<evidence type="ECO:0000256" key="6">
    <source>
        <dbReference type="ARBA" id="ARBA00022679"/>
    </source>
</evidence>
<dbReference type="EMBL" id="JAENIJ010000004">
    <property type="protein sequence ID" value="MBK1881501.1"/>
    <property type="molecule type" value="Genomic_DNA"/>
</dbReference>
<dbReference type="GO" id="GO:0006535">
    <property type="term" value="P:cysteine biosynthetic process from serine"/>
    <property type="evidence" value="ECO:0007669"/>
    <property type="project" value="InterPro"/>
</dbReference>
<evidence type="ECO:0000256" key="5">
    <source>
        <dbReference type="ARBA" id="ARBA00022605"/>
    </source>
</evidence>
<dbReference type="SUPFAM" id="SSF51161">
    <property type="entry name" value="Trimeric LpxA-like enzymes"/>
    <property type="match status" value="1"/>
</dbReference>
<evidence type="ECO:0000313" key="13">
    <source>
        <dbReference type="Proteomes" id="UP000603141"/>
    </source>
</evidence>
<keyword evidence="13" id="KW-1185">Reference proteome</keyword>
<dbReference type="Gene3D" id="2.160.10.10">
    <property type="entry name" value="Hexapeptide repeat proteins"/>
    <property type="match status" value="1"/>
</dbReference>
<evidence type="ECO:0000256" key="4">
    <source>
        <dbReference type="ARBA" id="ARBA00018522"/>
    </source>
</evidence>
<feature type="domain" description="Serine acetyltransferase N-terminal" evidence="11">
    <location>
        <begin position="30"/>
        <end position="134"/>
    </location>
</feature>
<comment type="caution">
    <text evidence="12">The sequence shown here is derived from an EMBL/GenBank/DDBJ whole genome shotgun (WGS) entry which is preliminary data.</text>
</comment>
<evidence type="ECO:0000256" key="7">
    <source>
        <dbReference type="ARBA" id="ARBA00022737"/>
    </source>
</evidence>
<dbReference type="GO" id="GO:0005737">
    <property type="term" value="C:cytoplasm"/>
    <property type="evidence" value="ECO:0007669"/>
    <property type="project" value="InterPro"/>
</dbReference>
<feature type="compositionally biased region" description="Polar residues" evidence="10">
    <location>
        <begin position="7"/>
        <end position="18"/>
    </location>
</feature>
<evidence type="ECO:0000313" key="12">
    <source>
        <dbReference type="EMBL" id="MBK1881501.1"/>
    </source>
</evidence>
<dbReference type="InterPro" id="IPR053376">
    <property type="entry name" value="Serine_acetyltransferase"/>
</dbReference>
<reference evidence="12" key="1">
    <citation type="submission" date="2021-01" db="EMBL/GenBank/DDBJ databases">
        <title>Modified the classification status of verrucomicrobia.</title>
        <authorList>
            <person name="Feng X."/>
        </authorList>
    </citation>
    <scope>NUCLEOTIDE SEQUENCE</scope>
    <source>
        <strain evidence="12">KCTC 22041</strain>
    </source>
</reference>
<dbReference type="InterPro" id="IPR005881">
    <property type="entry name" value="Ser_O-AcTrfase"/>
</dbReference>
<dbReference type="InterPro" id="IPR010493">
    <property type="entry name" value="Ser_AcTrfase_N"/>
</dbReference>
<sequence>MKELQHSTDQPASTNITQPLAGCSADVPEIWQNLYAEARQLVADEPALSQLVHDVILSRDSLAAALGTRLSRRLAREDMPRDIMEPLFTDIFLKHPEMVQSAARDLQAMFDRDPACDSPLEPLLFFKGFLAITTYRISHQLWLDGRRWLALYLQSLSSEVFAVDIHPAARIGCGLLLDHATSFVVGETAIIENDVSILHEVTLGGTGKVTGDRHPIVRSGVLIGAGAKILGRVEIGTGAKVGAGSVVLADVAPHHTVAGVPAVVVGQAREDNPAIEMNQKLDCRGGCGI</sequence>
<dbReference type="NCBIfam" id="NF041874">
    <property type="entry name" value="EPS_EpsC"/>
    <property type="match status" value="1"/>
</dbReference>
<evidence type="ECO:0000256" key="2">
    <source>
        <dbReference type="ARBA" id="ARBA00007274"/>
    </source>
</evidence>
<dbReference type="Gene3D" id="1.10.3130.10">
    <property type="entry name" value="serine acetyltransferase, domain 1"/>
    <property type="match status" value="1"/>
</dbReference>
<keyword evidence="7" id="KW-0677">Repeat</keyword>
<dbReference type="Pfam" id="PF06426">
    <property type="entry name" value="SATase_N"/>
    <property type="match status" value="1"/>
</dbReference>